<accession>A0ABT3RNN2</accession>
<evidence type="ECO:0000256" key="3">
    <source>
        <dbReference type="ARBA" id="ARBA00022723"/>
    </source>
</evidence>
<comment type="cofactor">
    <cofactor evidence="1">
        <name>Zn(2+)</name>
        <dbReference type="ChEBI" id="CHEBI:29105"/>
    </cofactor>
</comment>
<gene>
    <name evidence="7" type="ORF">OO013_02745</name>
</gene>
<dbReference type="RefSeq" id="WP_266055081.1">
    <property type="nucleotide sequence ID" value="NZ_JAPFQN010000002.1"/>
</dbReference>
<keyword evidence="6" id="KW-0482">Metalloprotease</keyword>
<dbReference type="CDD" id="cd11375">
    <property type="entry name" value="Peptidase_M54"/>
    <property type="match status" value="1"/>
</dbReference>
<evidence type="ECO:0000313" key="8">
    <source>
        <dbReference type="Proteomes" id="UP001209885"/>
    </source>
</evidence>
<dbReference type="InterPro" id="IPR024079">
    <property type="entry name" value="MetalloPept_cat_dom_sf"/>
</dbReference>
<dbReference type="PANTHER" id="PTHR15910:SF1">
    <property type="entry name" value="ARCHAEMETZINCIN-2"/>
    <property type="match status" value="1"/>
</dbReference>
<keyword evidence="2" id="KW-0645">Protease</keyword>
<keyword evidence="4" id="KW-0378">Hydrolase</keyword>
<evidence type="ECO:0000256" key="1">
    <source>
        <dbReference type="ARBA" id="ARBA00001947"/>
    </source>
</evidence>
<dbReference type="EMBL" id="JAPFQN010000002">
    <property type="protein sequence ID" value="MCX2742765.1"/>
    <property type="molecule type" value="Genomic_DNA"/>
</dbReference>
<evidence type="ECO:0000256" key="5">
    <source>
        <dbReference type="ARBA" id="ARBA00022833"/>
    </source>
</evidence>
<dbReference type="PANTHER" id="PTHR15910">
    <property type="entry name" value="ARCHAEMETZINCIN"/>
    <property type="match status" value="1"/>
</dbReference>
<dbReference type="Gene3D" id="3.40.390.10">
    <property type="entry name" value="Collagenase (Catalytic Domain)"/>
    <property type="match status" value="1"/>
</dbReference>
<evidence type="ECO:0000256" key="2">
    <source>
        <dbReference type="ARBA" id="ARBA00022670"/>
    </source>
</evidence>
<dbReference type="Pfam" id="PF07998">
    <property type="entry name" value="Peptidase_M54"/>
    <property type="match status" value="1"/>
</dbReference>
<evidence type="ECO:0000256" key="4">
    <source>
        <dbReference type="ARBA" id="ARBA00022801"/>
    </source>
</evidence>
<dbReference type="InterPro" id="IPR012962">
    <property type="entry name" value="Pept_M54_archaemetzincn"/>
</dbReference>
<keyword evidence="8" id="KW-1185">Reference proteome</keyword>
<dbReference type="SUPFAM" id="SSF55486">
    <property type="entry name" value="Metalloproteases ('zincins'), catalytic domain"/>
    <property type="match status" value="1"/>
</dbReference>
<reference evidence="7 8" key="1">
    <citation type="submission" date="2022-11" db="EMBL/GenBank/DDBJ databases">
        <title>The characterization of three novel Bacteroidetes species and genomic analysis of their roles in tidal elemental geochemical cycles.</title>
        <authorList>
            <person name="Ma K."/>
        </authorList>
    </citation>
    <scope>NUCLEOTIDE SEQUENCE [LARGE SCALE GENOMIC DNA]</scope>
    <source>
        <strain evidence="7 8">M17</strain>
    </source>
</reference>
<dbReference type="Proteomes" id="UP001209885">
    <property type="component" value="Unassembled WGS sequence"/>
</dbReference>
<evidence type="ECO:0000256" key="6">
    <source>
        <dbReference type="ARBA" id="ARBA00023049"/>
    </source>
</evidence>
<organism evidence="7 8">
    <name type="scientific">Mangrovivirga halotolerans</name>
    <dbReference type="NCBI Taxonomy" id="2993936"/>
    <lineage>
        <taxon>Bacteria</taxon>
        <taxon>Pseudomonadati</taxon>
        <taxon>Bacteroidota</taxon>
        <taxon>Cytophagia</taxon>
        <taxon>Cytophagales</taxon>
        <taxon>Mangrovivirgaceae</taxon>
        <taxon>Mangrovivirga</taxon>
    </lineage>
</organism>
<name>A0ABT3RNN2_9BACT</name>
<proteinExistence type="predicted"/>
<sequence length="283" mass="32967">MNQQIKSKPSTLTKYDSIKFLSKNDIKLNDPKAWEWRGQFQEEEQSFADFRSLNHKITDSLKVIYIYPIGDFDSLENQLIIATKDYLSRFYQRKIVINSSFSTKAIPEKGKRNHYGKDQILAPYILYEMLEQDNPPVSLLKLAVTNEDIYPKESWNYVFGLANYKKSVGVSSFHRFSDNNLKESNFSQTLSRLIKTSTHEINHMLKIQHCVKAVCLMNGANNLGELDGRPNRLCSECLAKLTWSLDIKLKNRKMLLNRYFLENKLLSDLKHTSQDLEILKEVN</sequence>
<keyword evidence="3" id="KW-0479">Metal-binding</keyword>
<keyword evidence="5" id="KW-0862">Zinc</keyword>
<evidence type="ECO:0000313" key="7">
    <source>
        <dbReference type="EMBL" id="MCX2742765.1"/>
    </source>
</evidence>
<comment type="caution">
    <text evidence="7">The sequence shown here is derived from an EMBL/GenBank/DDBJ whole genome shotgun (WGS) entry which is preliminary data.</text>
</comment>
<protein>
    <submittedName>
        <fullName evidence="7">Archaemetzincin</fullName>
    </submittedName>
</protein>